<dbReference type="Proteomes" id="UP000814033">
    <property type="component" value="Unassembled WGS sequence"/>
</dbReference>
<accession>A0ACB8RP41</accession>
<organism evidence="1 2">
    <name type="scientific">Auriscalpium vulgare</name>
    <dbReference type="NCBI Taxonomy" id="40419"/>
    <lineage>
        <taxon>Eukaryota</taxon>
        <taxon>Fungi</taxon>
        <taxon>Dikarya</taxon>
        <taxon>Basidiomycota</taxon>
        <taxon>Agaricomycotina</taxon>
        <taxon>Agaricomycetes</taxon>
        <taxon>Russulales</taxon>
        <taxon>Auriscalpiaceae</taxon>
        <taxon>Auriscalpium</taxon>
    </lineage>
</organism>
<dbReference type="EMBL" id="MU275939">
    <property type="protein sequence ID" value="KAI0045883.1"/>
    <property type="molecule type" value="Genomic_DNA"/>
</dbReference>
<evidence type="ECO:0000313" key="1">
    <source>
        <dbReference type="EMBL" id="KAI0045883.1"/>
    </source>
</evidence>
<reference evidence="1" key="2">
    <citation type="journal article" date="2022" name="New Phytol.">
        <title>Evolutionary transition to the ectomycorrhizal habit in the genomes of a hyperdiverse lineage of mushroom-forming fungi.</title>
        <authorList>
            <person name="Looney B."/>
            <person name="Miyauchi S."/>
            <person name="Morin E."/>
            <person name="Drula E."/>
            <person name="Courty P.E."/>
            <person name="Kohler A."/>
            <person name="Kuo A."/>
            <person name="LaButti K."/>
            <person name="Pangilinan J."/>
            <person name="Lipzen A."/>
            <person name="Riley R."/>
            <person name="Andreopoulos W."/>
            <person name="He G."/>
            <person name="Johnson J."/>
            <person name="Nolan M."/>
            <person name="Tritt A."/>
            <person name="Barry K.W."/>
            <person name="Grigoriev I.V."/>
            <person name="Nagy L.G."/>
            <person name="Hibbett D."/>
            <person name="Henrissat B."/>
            <person name="Matheny P.B."/>
            <person name="Labbe J."/>
            <person name="Martin F.M."/>
        </authorList>
    </citation>
    <scope>NUCLEOTIDE SEQUENCE</scope>
    <source>
        <strain evidence="1">FP105234-sp</strain>
    </source>
</reference>
<keyword evidence="2" id="KW-1185">Reference proteome</keyword>
<proteinExistence type="predicted"/>
<name>A0ACB8RP41_9AGAM</name>
<sequence length="312" mass="35089">MTDRNNPALLAKDYLIFVKLIHALGGVYIWEFVSNLDFDWDIYKGRRSYRWSFWLYTGCRLMALAAVIAMLVGFDATSKLNCTIQVVCAFLFGYIAFFCASALVVLRVGALWEWNRPVMFIACLAWTANTAFAIRSAAITRGVWIEASNTCIVLHTETSKDNIITTLVTDTVLLVLMWLGLMRWHRAGLEGGIWRLLFNQGLLWVLVVTLAEVPSTVFILLNLNAPWNLMFQIPELIIMAIGVSRIYRGLLDYNSIADLQSAMRVPASAVITPNSVVFFAQRDTSTLQDARAKRAPIDAEMGYQNRTGRGQA</sequence>
<comment type="caution">
    <text evidence="1">The sequence shown here is derived from an EMBL/GenBank/DDBJ whole genome shotgun (WGS) entry which is preliminary data.</text>
</comment>
<gene>
    <name evidence="1" type="ORF">FA95DRAFT_78706</name>
</gene>
<evidence type="ECO:0000313" key="2">
    <source>
        <dbReference type="Proteomes" id="UP000814033"/>
    </source>
</evidence>
<reference evidence="1" key="1">
    <citation type="submission" date="2021-02" db="EMBL/GenBank/DDBJ databases">
        <authorList>
            <consortium name="DOE Joint Genome Institute"/>
            <person name="Ahrendt S."/>
            <person name="Looney B.P."/>
            <person name="Miyauchi S."/>
            <person name="Morin E."/>
            <person name="Drula E."/>
            <person name="Courty P.E."/>
            <person name="Chicoki N."/>
            <person name="Fauchery L."/>
            <person name="Kohler A."/>
            <person name="Kuo A."/>
            <person name="Labutti K."/>
            <person name="Pangilinan J."/>
            <person name="Lipzen A."/>
            <person name="Riley R."/>
            <person name="Andreopoulos W."/>
            <person name="He G."/>
            <person name="Johnson J."/>
            <person name="Barry K.W."/>
            <person name="Grigoriev I.V."/>
            <person name="Nagy L."/>
            <person name="Hibbett D."/>
            <person name="Henrissat B."/>
            <person name="Matheny P.B."/>
            <person name="Labbe J."/>
            <person name="Martin F."/>
        </authorList>
    </citation>
    <scope>NUCLEOTIDE SEQUENCE</scope>
    <source>
        <strain evidence="1">FP105234-sp</strain>
    </source>
</reference>
<protein>
    <submittedName>
        <fullName evidence="1">Uncharacterized protein</fullName>
    </submittedName>
</protein>